<evidence type="ECO:0000313" key="2">
    <source>
        <dbReference type="Proteomes" id="UP000076761"/>
    </source>
</evidence>
<dbReference type="EMBL" id="KV425576">
    <property type="protein sequence ID" value="KZT24711.1"/>
    <property type="molecule type" value="Genomic_DNA"/>
</dbReference>
<organism evidence="1 2">
    <name type="scientific">Neolentinus lepideus HHB14362 ss-1</name>
    <dbReference type="NCBI Taxonomy" id="1314782"/>
    <lineage>
        <taxon>Eukaryota</taxon>
        <taxon>Fungi</taxon>
        <taxon>Dikarya</taxon>
        <taxon>Basidiomycota</taxon>
        <taxon>Agaricomycotina</taxon>
        <taxon>Agaricomycetes</taxon>
        <taxon>Gloeophyllales</taxon>
        <taxon>Gloeophyllaceae</taxon>
        <taxon>Neolentinus</taxon>
    </lineage>
</organism>
<name>A0A165S5V0_9AGAM</name>
<evidence type="ECO:0000313" key="1">
    <source>
        <dbReference type="EMBL" id="KZT24711.1"/>
    </source>
</evidence>
<keyword evidence="2" id="KW-1185">Reference proteome</keyword>
<protein>
    <submittedName>
        <fullName evidence="1">Uncharacterized protein</fullName>
    </submittedName>
</protein>
<proteinExistence type="predicted"/>
<reference evidence="1 2" key="1">
    <citation type="journal article" date="2016" name="Mol. Biol. Evol.">
        <title>Comparative Genomics of Early-Diverging Mushroom-Forming Fungi Provides Insights into the Origins of Lignocellulose Decay Capabilities.</title>
        <authorList>
            <person name="Nagy L.G."/>
            <person name="Riley R."/>
            <person name="Tritt A."/>
            <person name="Adam C."/>
            <person name="Daum C."/>
            <person name="Floudas D."/>
            <person name="Sun H."/>
            <person name="Yadav J.S."/>
            <person name="Pangilinan J."/>
            <person name="Larsson K.H."/>
            <person name="Matsuura K."/>
            <person name="Barry K."/>
            <person name="Labutti K."/>
            <person name="Kuo R."/>
            <person name="Ohm R.A."/>
            <person name="Bhattacharya S.S."/>
            <person name="Shirouzu T."/>
            <person name="Yoshinaga Y."/>
            <person name="Martin F.M."/>
            <person name="Grigoriev I.V."/>
            <person name="Hibbett D.S."/>
        </authorList>
    </citation>
    <scope>NUCLEOTIDE SEQUENCE [LARGE SCALE GENOMIC DNA]</scope>
    <source>
        <strain evidence="1 2">HHB14362 ss-1</strain>
    </source>
</reference>
<sequence length="52" mass="6155">MKKECSKGLILYTCLIRFHDICIQDKCTKLDTPHRVYFCEQAFRRQTSVVST</sequence>
<dbReference type="InParanoid" id="A0A165S5V0"/>
<dbReference type="Proteomes" id="UP000076761">
    <property type="component" value="Unassembled WGS sequence"/>
</dbReference>
<dbReference type="AlphaFoldDB" id="A0A165S5V0"/>
<gene>
    <name evidence="1" type="ORF">NEOLEDRAFT_1134766</name>
</gene>
<accession>A0A165S5V0</accession>